<evidence type="ECO:0000256" key="1">
    <source>
        <dbReference type="ARBA" id="ARBA00023015"/>
    </source>
</evidence>
<comment type="caution">
    <text evidence="5">The sequence shown here is derived from an EMBL/GenBank/DDBJ whole genome shotgun (WGS) entry which is preliminary data.</text>
</comment>
<gene>
    <name evidence="5" type="ORF">AGR4A_pAt10173</name>
</gene>
<evidence type="ECO:0000256" key="2">
    <source>
        <dbReference type="ARBA" id="ARBA00023125"/>
    </source>
</evidence>
<evidence type="ECO:0000259" key="4">
    <source>
        <dbReference type="PROSITE" id="PS51118"/>
    </source>
</evidence>
<reference evidence="5 6" key="1">
    <citation type="submission" date="2016-01" db="EMBL/GenBank/DDBJ databases">
        <authorList>
            <person name="Regsiter A."/>
            <person name="william w."/>
        </authorList>
    </citation>
    <scope>NUCLEOTIDE SEQUENCE [LARGE SCALE GENOMIC DNA]</scope>
    <source>
        <strain evidence="5 6">B6</strain>
    </source>
</reference>
<keyword evidence="2" id="KW-0238">DNA-binding</keyword>
<dbReference type="Proteomes" id="UP000192074">
    <property type="component" value="Unassembled WGS sequence"/>
</dbReference>
<keyword evidence="3" id="KW-0804">Transcription</keyword>
<dbReference type="AlphaFoldDB" id="A0A822V873"/>
<dbReference type="Gene3D" id="1.10.10.10">
    <property type="entry name" value="Winged helix-like DNA-binding domain superfamily/Winged helix DNA-binding domain"/>
    <property type="match status" value="1"/>
</dbReference>
<protein>
    <recommendedName>
        <fullName evidence="4">HTH hxlR-type domain-containing protein</fullName>
    </recommendedName>
</protein>
<dbReference type="Pfam" id="PF01638">
    <property type="entry name" value="HxlR"/>
    <property type="match status" value="1"/>
</dbReference>
<dbReference type="InterPro" id="IPR036390">
    <property type="entry name" value="WH_DNA-bd_sf"/>
</dbReference>
<proteinExistence type="predicted"/>
<dbReference type="InterPro" id="IPR002577">
    <property type="entry name" value="HTH_HxlR"/>
</dbReference>
<dbReference type="PROSITE" id="PS51118">
    <property type="entry name" value="HTH_HXLR"/>
    <property type="match status" value="1"/>
</dbReference>
<dbReference type="PANTHER" id="PTHR33204">
    <property type="entry name" value="TRANSCRIPTIONAL REGULATOR, MARR FAMILY"/>
    <property type="match status" value="1"/>
</dbReference>
<evidence type="ECO:0000313" key="5">
    <source>
        <dbReference type="EMBL" id="CVI24536.1"/>
    </source>
</evidence>
<name>A0A822V873_AGRTU</name>
<keyword evidence="1" id="KW-0805">Transcription regulation</keyword>
<dbReference type="InterPro" id="IPR036388">
    <property type="entry name" value="WH-like_DNA-bd_sf"/>
</dbReference>
<evidence type="ECO:0000256" key="3">
    <source>
        <dbReference type="ARBA" id="ARBA00023163"/>
    </source>
</evidence>
<organism evidence="5 6">
    <name type="scientific">Agrobacterium tumefaciens str. B6</name>
    <dbReference type="NCBI Taxonomy" id="1183423"/>
    <lineage>
        <taxon>Bacteria</taxon>
        <taxon>Pseudomonadati</taxon>
        <taxon>Pseudomonadota</taxon>
        <taxon>Alphaproteobacteria</taxon>
        <taxon>Hyphomicrobiales</taxon>
        <taxon>Rhizobiaceae</taxon>
        <taxon>Rhizobium/Agrobacterium group</taxon>
        <taxon>Agrobacterium</taxon>
        <taxon>Agrobacterium tumefaciens complex</taxon>
    </lineage>
</organism>
<dbReference type="SUPFAM" id="SSF46785">
    <property type="entry name" value="Winged helix' DNA-binding domain"/>
    <property type="match status" value="1"/>
</dbReference>
<sequence length="116" mass="12640">MGVIGAAWTPNIIWYLRAGPRRFSELRVDIPPISAKVLTQRLRELEERGVVTRNVLPTSPPSVEYQLTLLGMELIPAIAAIVSVGEKLKGTHEGRALLGAEAQEPEEANAANSQSR</sequence>
<accession>A0A822V873</accession>
<dbReference type="GO" id="GO:0003677">
    <property type="term" value="F:DNA binding"/>
    <property type="evidence" value="ECO:0007669"/>
    <property type="project" value="UniProtKB-KW"/>
</dbReference>
<feature type="domain" description="HTH hxlR-type" evidence="4">
    <location>
        <begin position="1"/>
        <end position="93"/>
    </location>
</feature>
<dbReference type="RefSeq" id="WP_236734519.1">
    <property type="nucleotide sequence ID" value="NZ_LMVK01000052.1"/>
</dbReference>
<dbReference type="EMBL" id="FCNL01000040">
    <property type="protein sequence ID" value="CVI24536.1"/>
    <property type="molecule type" value="Genomic_DNA"/>
</dbReference>
<evidence type="ECO:0000313" key="6">
    <source>
        <dbReference type="Proteomes" id="UP000192074"/>
    </source>
</evidence>